<feature type="region of interest" description="Disordered" evidence="1">
    <location>
        <begin position="8"/>
        <end position="42"/>
    </location>
</feature>
<dbReference type="EnsemblMetazoa" id="ASIC006648-RA">
    <property type="protein sequence ID" value="ASIC006648-PA"/>
    <property type="gene ID" value="ASIC006648"/>
</dbReference>
<evidence type="ECO:0000256" key="1">
    <source>
        <dbReference type="SAM" id="MobiDB-lite"/>
    </source>
</evidence>
<dbReference type="Proteomes" id="UP000030765">
    <property type="component" value="Unassembled WGS sequence"/>
</dbReference>
<gene>
    <name evidence="2" type="ORF">ZHAS_00006648</name>
</gene>
<sequence length="123" mass="13717">MLWLTLAAGNPPVPEGHIPAEPTPRTPRWPTQDIPKGDRPSEVRRRISVRARFDTCPVVTKQAYICDRKLSKMDYFEFRTSERPTVLGPSGSAWPECLNYSINMTADRPQGSSLVPAAGRASH</sequence>
<reference evidence="2 4" key="1">
    <citation type="journal article" date="2014" name="BMC Genomics">
        <title>Genome sequence of Anopheles sinensis provides insight into genetics basis of mosquito competence for malaria parasites.</title>
        <authorList>
            <person name="Zhou D."/>
            <person name="Zhang D."/>
            <person name="Ding G."/>
            <person name="Shi L."/>
            <person name="Hou Q."/>
            <person name="Ye Y."/>
            <person name="Xu Y."/>
            <person name="Zhou H."/>
            <person name="Xiong C."/>
            <person name="Li S."/>
            <person name="Yu J."/>
            <person name="Hong S."/>
            <person name="Yu X."/>
            <person name="Zou P."/>
            <person name="Chen C."/>
            <person name="Chang X."/>
            <person name="Wang W."/>
            <person name="Lv Y."/>
            <person name="Sun Y."/>
            <person name="Ma L."/>
            <person name="Shen B."/>
            <person name="Zhu C."/>
        </authorList>
    </citation>
    <scope>NUCLEOTIDE SEQUENCE [LARGE SCALE GENOMIC DNA]</scope>
</reference>
<name>A0A084VMV1_ANOSI</name>
<accession>A0A084VMV1</accession>
<evidence type="ECO:0000313" key="3">
    <source>
        <dbReference type="EnsemblMetazoa" id="ASIC006648-PA"/>
    </source>
</evidence>
<dbReference type="VEuPathDB" id="VectorBase:ASIC006648"/>
<dbReference type="EMBL" id="KE524975">
    <property type="protein sequence ID" value="KFB39295.1"/>
    <property type="molecule type" value="Genomic_DNA"/>
</dbReference>
<keyword evidence="4" id="KW-1185">Reference proteome</keyword>
<proteinExistence type="predicted"/>
<dbReference type="EMBL" id="ATLV01014630">
    <property type="status" value="NOT_ANNOTATED_CDS"/>
    <property type="molecule type" value="Genomic_DNA"/>
</dbReference>
<dbReference type="AlphaFoldDB" id="A0A084VMV1"/>
<evidence type="ECO:0000313" key="4">
    <source>
        <dbReference type="Proteomes" id="UP000030765"/>
    </source>
</evidence>
<organism evidence="2">
    <name type="scientific">Anopheles sinensis</name>
    <name type="common">Mosquito</name>
    <dbReference type="NCBI Taxonomy" id="74873"/>
    <lineage>
        <taxon>Eukaryota</taxon>
        <taxon>Metazoa</taxon>
        <taxon>Ecdysozoa</taxon>
        <taxon>Arthropoda</taxon>
        <taxon>Hexapoda</taxon>
        <taxon>Insecta</taxon>
        <taxon>Pterygota</taxon>
        <taxon>Neoptera</taxon>
        <taxon>Endopterygota</taxon>
        <taxon>Diptera</taxon>
        <taxon>Nematocera</taxon>
        <taxon>Culicoidea</taxon>
        <taxon>Culicidae</taxon>
        <taxon>Anophelinae</taxon>
        <taxon>Anopheles</taxon>
    </lineage>
</organism>
<reference evidence="3" key="2">
    <citation type="submission" date="2020-05" db="UniProtKB">
        <authorList>
            <consortium name="EnsemblMetazoa"/>
        </authorList>
    </citation>
    <scope>IDENTIFICATION</scope>
</reference>
<protein>
    <submittedName>
        <fullName evidence="2 3">ABC transporter</fullName>
    </submittedName>
</protein>
<evidence type="ECO:0000313" key="2">
    <source>
        <dbReference type="EMBL" id="KFB39295.1"/>
    </source>
</evidence>